<sequence>MFGAAQTQAQAIDETTEKQLVNICKALQSNSKMKLNRAVSKSGLNYRSISKGLVCNGMDPVTFALRNNAQKTAELFARKGNLDYQTLLAKL</sequence>
<evidence type="ECO:0000313" key="1">
    <source>
        <dbReference type="EMBL" id="KXI27030.1"/>
    </source>
</evidence>
<dbReference type="EMBL" id="LSNE01000018">
    <property type="protein sequence ID" value="KXI27030.1"/>
    <property type="molecule type" value="Genomic_DNA"/>
</dbReference>
<proteinExistence type="predicted"/>
<protein>
    <recommendedName>
        <fullName evidence="3">DUF3718 domain-containing protein</fullName>
    </recommendedName>
</protein>
<evidence type="ECO:0008006" key="3">
    <source>
        <dbReference type="Google" id="ProtNLM"/>
    </source>
</evidence>
<evidence type="ECO:0000313" key="2">
    <source>
        <dbReference type="Proteomes" id="UP000070299"/>
    </source>
</evidence>
<keyword evidence="2" id="KW-1185">Reference proteome</keyword>
<comment type="caution">
    <text evidence="1">The sequence shown here is derived from an EMBL/GenBank/DDBJ whole genome shotgun (WGS) entry which is preliminary data.</text>
</comment>
<dbReference type="Proteomes" id="UP000070299">
    <property type="component" value="Unassembled WGS sequence"/>
</dbReference>
<name>A0A148KL77_9ALTE</name>
<reference evidence="2" key="1">
    <citation type="submission" date="2016-02" db="EMBL/GenBank/DDBJ databases">
        <authorList>
            <person name="Schultz-Johansen M."/>
            <person name="Glaring M.A."/>
            <person name="Bech P.K."/>
            <person name="Stougaard P."/>
        </authorList>
    </citation>
    <scope>NUCLEOTIDE SEQUENCE [LARGE SCALE GENOMIC DNA]</scope>
    <source>
        <strain evidence="2">S66</strain>
    </source>
</reference>
<gene>
    <name evidence="1" type="ORF">AX660_02630</name>
</gene>
<dbReference type="AlphaFoldDB" id="A0A148KL77"/>
<accession>A0A148KL77</accession>
<organism evidence="1 2">
    <name type="scientific">Paraglaciecola hydrolytica</name>
    <dbReference type="NCBI Taxonomy" id="1799789"/>
    <lineage>
        <taxon>Bacteria</taxon>
        <taxon>Pseudomonadati</taxon>
        <taxon>Pseudomonadota</taxon>
        <taxon>Gammaproteobacteria</taxon>
        <taxon>Alteromonadales</taxon>
        <taxon>Alteromonadaceae</taxon>
        <taxon>Paraglaciecola</taxon>
    </lineage>
</organism>
<dbReference type="Pfam" id="PF12514">
    <property type="entry name" value="DUF3718"/>
    <property type="match status" value="1"/>
</dbReference>
<dbReference type="InterPro" id="IPR022193">
    <property type="entry name" value="DUF3718"/>
</dbReference>